<comment type="caution">
    <text evidence="6">The sequence shown here is derived from an EMBL/GenBank/DDBJ whole genome shotgun (WGS) entry which is preliminary data.</text>
</comment>
<dbReference type="Proteomes" id="UP001595765">
    <property type="component" value="Unassembled WGS sequence"/>
</dbReference>
<reference evidence="7" key="1">
    <citation type="journal article" date="2019" name="Int. J. Syst. Evol. Microbiol.">
        <title>The Global Catalogue of Microorganisms (GCM) 10K type strain sequencing project: providing services to taxonomists for standard genome sequencing and annotation.</title>
        <authorList>
            <consortium name="The Broad Institute Genomics Platform"/>
            <consortium name="The Broad Institute Genome Sequencing Center for Infectious Disease"/>
            <person name="Wu L."/>
            <person name="Ma J."/>
        </authorList>
    </citation>
    <scope>NUCLEOTIDE SEQUENCE [LARGE SCALE GENOMIC DNA]</scope>
    <source>
        <strain evidence="7">CGMCC 4.7237</strain>
    </source>
</reference>
<evidence type="ECO:0000313" key="6">
    <source>
        <dbReference type="EMBL" id="MFC4033517.1"/>
    </source>
</evidence>
<dbReference type="PROSITE" id="PS00697">
    <property type="entry name" value="DNA_LIGASE_A1"/>
    <property type="match status" value="1"/>
</dbReference>
<evidence type="ECO:0000256" key="2">
    <source>
        <dbReference type="ARBA" id="ARBA00012727"/>
    </source>
</evidence>
<feature type="domain" description="ATP-dependent DNA ligase family profile" evidence="5">
    <location>
        <begin position="125"/>
        <end position="271"/>
    </location>
</feature>
<dbReference type="PROSITE" id="PS00333">
    <property type="entry name" value="DNA_LIGASE_A2"/>
    <property type="match status" value="1"/>
</dbReference>
<dbReference type="CDD" id="cd07971">
    <property type="entry name" value="OBF_DNA_ligase_LigD"/>
    <property type="match status" value="1"/>
</dbReference>
<dbReference type="Gene3D" id="3.30.470.30">
    <property type="entry name" value="DNA ligase/mRNA capping enzyme"/>
    <property type="match status" value="1"/>
</dbReference>
<organism evidence="6 7">
    <name type="scientific">Streptomyces polygonati</name>
    <dbReference type="NCBI Taxonomy" id="1617087"/>
    <lineage>
        <taxon>Bacteria</taxon>
        <taxon>Bacillati</taxon>
        <taxon>Actinomycetota</taxon>
        <taxon>Actinomycetes</taxon>
        <taxon>Kitasatosporales</taxon>
        <taxon>Streptomycetaceae</taxon>
        <taxon>Streptomyces</taxon>
    </lineage>
</organism>
<dbReference type="InterPro" id="IPR016059">
    <property type="entry name" value="DNA_ligase_ATP-dep_CS"/>
</dbReference>
<dbReference type="InterPro" id="IPR050191">
    <property type="entry name" value="ATP-dep_DNA_ligase"/>
</dbReference>
<dbReference type="PANTHER" id="PTHR45674:SF4">
    <property type="entry name" value="DNA LIGASE 1"/>
    <property type="match status" value="1"/>
</dbReference>
<accession>A0ABV8HNC4</accession>
<comment type="catalytic activity">
    <reaction evidence="4">
        <text>ATP + (deoxyribonucleotide)n-3'-hydroxyl + 5'-phospho-(deoxyribonucleotide)m = (deoxyribonucleotide)n+m + AMP + diphosphate.</text>
        <dbReference type="EC" id="6.5.1.1"/>
    </reaction>
</comment>
<evidence type="ECO:0000313" key="7">
    <source>
        <dbReference type="Proteomes" id="UP001595765"/>
    </source>
</evidence>
<protein>
    <recommendedName>
        <fullName evidence="2">DNA ligase (ATP)</fullName>
        <ecNumber evidence="2">6.5.1.1</ecNumber>
    </recommendedName>
</protein>
<dbReference type="GO" id="GO:0016874">
    <property type="term" value="F:ligase activity"/>
    <property type="evidence" value="ECO:0007669"/>
    <property type="project" value="UniProtKB-KW"/>
</dbReference>
<evidence type="ECO:0000256" key="1">
    <source>
        <dbReference type="ARBA" id="ARBA00007572"/>
    </source>
</evidence>
<name>A0ABV8HNC4_9ACTN</name>
<dbReference type="InterPro" id="IPR012310">
    <property type="entry name" value="DNA_ligase_ATP-dep_cent"/>
</dbReference>
<dbReference type="Gene3D" id="2.40.50.140">
    <property type="entry name" value="Nucleic acid-binding proteins"/>
    <property type="match status" value="1"/>
</dbReference>
<keyword evidence="7" id="KW-1185">Reference proteome</keyword>
<dbReference type="SUPFAM" id="SSF56091">
    <property type="entry name" value="DNA ligase/mRNA capping enzyme, catalytic domain"/>
    <property type="match status" value="1"/>
</dbReference>
<dbReference type="PANTHER" id="PTHR45674">
    <property type="entry name" value="DNA LIGASE 1/3 FAMILY MEMBER"/>
    <property type="match status" value="1"/>
</dbReference>
<dbReference type="InterPro" id="IPR014146">
    <property type="entry name" value="LigD_ligase_dom"/>
</dbReference>
<dbReference type="PROSITE" id="PS50160">
    <property type="entry name" value="DNA_LIGASE_A3"/>
    <property type="match status" value="1"/>
</dbReference>
<proteinExistence type="inferred from homology"/>
<evidence type="ECO:0000256" key="4">
    <source>
        <dbReference type="ARBA" id="ARBA00034003"/>
    </source>
</evidence>
<dbReference type="EC" id="6.5.1.1" evidence="2"/>
<dbReference type="InterPro" id="IPR012340">
    <property type="entry name" value="NA-bd_OB-fold"/>
</dbReference>
<dbReference type="Pfam" id="PF01068">
    <property type="entry name" value="DNA_ligase_A_M"/>
    <property type="match status" value="1"/>
</dbReference>
<comment type="similarity">
    <text evidence="1">Belongs to the ATP-dependent DNA ligase family.</text>
</comment>
<dbReference type="NCBIfam" id="TIGR02779">
    <property type="entry name" value="NHEJ_ligase_lig"/>
    <property type="match status" value="1"/>
</dbReference>
<dbReference type="SUPFAM" id="SSF50249">
    <property type="entry name" value="Nucleic acid-binding proteins"/>
    <property type="match status" value="1"/>
</dbReference>
<evidence type="ECO:0000256" key="3">
    <source>
        <dbReference type="ARBA" id="ARBA00022598"/>
    </source>
</evidence>
<keyword evidence="3 6" id="KW-0436">Ligase</keyword>
<gene>
    <name evidence="6" type="primary">ligD</name>
    <name evidence="6" type="ORF">ACFO3J_18810</name>
</gene>
<sequence>MPPALARLPERERARLRPSPEDRSLLVDRPMLASLSDRRTFDDRWIFERKLDGVRALGVRESDGARLLSRTGRVMDPTYPELVDALGTQDCGDFVVDGEIVALRDGRTDFSLLQQRMGLTDRRAVAASPVEVVYYLFDLLSLGGWSTAGLPQRVRKTLLRDALSFHGPLRYTPHRNNGELGGGGLLGEACAKGWEGLIAKRADAPYQERRSTDWLKLKCQAGQEFVIGGFTEPAGSRIGFGALLIGYYEDVGRGGGDRPLRYAGKVGTGYNDRTLRALRARMEELEQPRSPFADPVRERSAHWVGPELVAQVGFSEWTRDGMLRHPRFLGLRDDKRPAEVVRELARPH</sequence>
<dbReference type="EMBL" id="JBHSBB010000013">
    <property type="protein sequence ID" value="MFC4033517.1"/>
    <property type="molecule type" value="Genomic_DNA"/>
</dbReference>
<evidence type="ECO:0000259" key="5">
    <source>
        <dbReference type="PROSITE" id="PS50160"/>
    </source>
</evidence>
<dbReference type="InterPro" id="IPR012309">
    <property type="entry name" value="DNA_ligase_ATP-dep_C"/>
</dbReference>
<dbReference type="RefSeq" id="WP_386431023.1">
    <property type="nucleotide sequence ID" value="NZ_JBHSBB010000013.1"/>
</dbReference>
<dbReference type="CDD" id="cd07906">
    <property type="entry name" value="Adenylation_DNA_ligase_LigD_LigC"/>
    <property type="match status" value="1"/>
</dbReference>
<dbReference type="Pfam" id="PF04679">
    <property type="entry name" value="DNA_ligase_A_C"/>
    <property type="match status" value="1"/>
</dbReference>